<reference evidence="12" key="1">
    <citation type="journal article" date="2019" name="Environ. Microbiol.">
        <title>Fungal ecological strategies reflected in gene transcription - a case study of two litter decomposers.</title>
        <authorList>
            <person name="Barbi F."/>
            <person name="Kohler A."/>
            <person name="Barry K."/>
            <person name="Baskaran P."/>
            <person name="Daum C."/>
            <person name="Fauchery L."/>
            <person name="Ihrmark K."/>
            <person name="Kuo A."/>
            <person name="LaButti K."/>
            <person name="Lipzen A."/>
            <person name="Morin E."/>
            <person name="Grigoriev I.V."/>
            <person name="Henrissat B."/>
            <person name="Lindahl B."/>
            <person name="Martin F."/>
        </authorList>
    </citation>
    <scope>NUCLEOTIDE SEQUENCE</scope>
    <source>
        <strain evidence="12">JB14</strain>
    </source>
</reference>
<dbReference type="GO" id="GO:0004659">
    <property type="term" value="F:prenyltransferase activity"/>
    <property type="evidence" value="ECO:0007669"/>
    <property type="project" value="InterPro"/>
</dbReference>
<evidence type="ECO:0000256" key="6">
    <source>
        <dbReference type="ARBA" id="ARBA00032380"/>
    </source>
</evidence>
<dbReference type="Gene3D" id="1.10.600.10">
    <property type="entry name" value="Farnesyl Diphosphate Synthase"/>
    <property type="match status" value="1"/>
</dbReference>
<dbReference type="InterPro" id="IPR000092">
    <property type="entry name" value="Polyprenyl_synt"/>
</dbReference>
<protein>
    <recommendedName>
        <fullName evidence="9">(2E,6E)-farnesyl diphosphate synthase</fullName>
    </recommendedName>
    <alternativeName>
        <fullName evidence="8">Dimethylallyltranstransferase</fullName>
    </alternativeName>
    <alternativeName>
        <fullName evidence="7">Farnesyl diphosphate synthase</fullName>
    </alternativeName>
    <alternativeName>
        <fullName evidence="5">Farnesyltranstransferase</fullName>
    </alternativeName>
    <alternativeName>
        <fullName evidence="10">Geranylgeranyl diphosphate synthase</fullName>
    </alternativeName>
    <alternativeName>
        <fullName evidence="6">Geranyltranstransferase</fullName>
    </alternativeName>
</protein>
<dbReference type="PANTHER" id="PTHR12001">
    <property type="entry name" value="GERANYLGERANYL PYROPHOSPHATE SYNTHASE"/>
    <property type="match status" value="1"/>
</dbReference>
<evidence type="ECO:0000256" key="2">
    <source>
        <dbReference type="ARBA" id="ARBA00006706"/>
    </source>
</evidence>
<evidence type="ECO:0000256" key="1">
    <source>
        <dbReference type="ARBA" id="ARBA00001946"/>
    </source>
</evidence>
<keyword evidence="4" id="KW-0460">Magnesium</keyword>
<evidence type="ECO:0000256" key="8">
    <source>
        <dbReference type="ARBA" id="ARBA00032448"/>
    </source>
</evidence>
<dbReference type="Pfam" id="PF00348">
    <property type="entry name" value="polyprenyl_synt"/>
    <property type="match status" value="1"/>
</dbReference>
<name>A0A6A4GPT5_9AGAR</name>
<organism evidence="12 13">
    <name type="scientific">Gymnopus androsaceus JB14</name>
    <dbReference type="NCBI Taxonomy" id="1447944"/>
    <lineage>
        <taxon>Eukaryota</taxon>
        <taxon>Fungi</taxon>
        <taxon>Dikarya</taxon>
        <taxon>Basidiomycota</taxon>
        <taxon>Agaricomycotina</taxon>
        <taxon>Agaricomycetes</taxon>
        <taxon>Agaricomycetidae</taxon>
        <taxon>Agaricales</taxon>
        <taxon>Marasmiineae</taxon>
        <taxon>Omphalotaceae</taxon>
        <taxon>Gymnopus</taxon>
    </lineage>
</organism>
<keyword evidence="11" id="KW-0808">Transferase</keyword>
<evidence type="ECO:0000256" key="11">
    <source>
        <dbReference type="RuleBase" id="RU004466"/>
    </source>
</evidence>
<evidence type="ECO:0000256" key="9">
    <source>
        <dbReference type="ARBA" id="ARBA00032873"/>
    </source>
</evidence>
<dbReference type="GO" id="GO:0046872">
    <property type="term" value="F:metal ion binding"/>
    <property type="evidence" value="ECO:0007669"/>
    <property type="project" value="UniProtKB-KW"/>
</dbReference>
<evidence type="ECO:0000313" key="13">
    <source>
        <dbReference type="Proteomes" id="UP000799118"/>
    </source>
</evidence>
<evidence type="ECO:0000256" key="3">
    <source>
        <dbReference type="ARBA" id="ARBA00022723"/>
    </source>
</evidence>
<dbReference type="CDD" id="cd00685">
    <property type="entry name" value="Trans_IPPS_HT"/>
    <property type="match status" value="1"/>
</dbReference>
<gene>
    <name evidence="12" type="ORF">BT96DRAFT_1004796</name>
</gene>
<proteinExistence type="inferred from homology"/>
<dbReference type="OrthoDB" id="6921389at2759"/>
<keyword evidence="13" id="KW-1185">Reference proteome</keyword>
<evidence type="ECO:0000256" key="7">
    <source>
        <dbReference type="ARBA" id="ARBA00032424"/>
    </source>
</evidence>
<comment type="cofactor">
    <cofactor evidence="1">
        <name>Mg(2+)</name>
        <dbReference type="ChEBI" id="CHEBI:18420"/>
    </cofactor>
</comment>
<dbReference type="PROSITE" id="PS00444">
    <property type="entry name" value="POLYPRENYL_SYNTHASE_2"/>
    <property type="match status" value="1"/>
</dbReference>
<dbReference type="SUPFAM" id="SSF48576">
    <property type="entry name" value="Terpenoid synthases"/>
    <property type="match status" value="1"/>
</dbReference>
<dbReference type="PROSITE" id="PS00723">
    <property type="entry name" value="POLYPRENYL_SYNTHASE_1"/>
    <property type="match status" value="1"/>
</dbReference>
<evidence type="ECO:0000256" key="5">
    <source>
        <dbReference type="ARBA" id="ARBA00032052"/>
    </source>
</evidence>
<dbReference type="GO" id="GO:0008299">
    <property type="term" value="P:isoprenoid biosynthetic process"/>
    <property type="evidence" value="ECO:0007669"/>
    <property type="project" value="InterPro"/>
</dbReference>
<dbReference type="PANTHER" id="PTHR12001:SF44">
    <property type="entry name" value="GERANYLGERANYL PYROPHOSPHATE SYNTHASE"/>
    <property type="match status" value="1"/>
</dbReference>
<dbReference type="SFLD" id="SFLDS00005">
    <property type="entry name" value="Isoprenoid_Synthase_Type_I"/>
    <property type="match status" value="1"/>
</dbReference>
<evidence type="ECO:0000256" key="4">
    <source>
        <dbReference type="ARBA" id="ARBA00022842"/>
    </source>
</evidence>
<dbReference type="InterPro" id="IPR033749">
    <property type="entry name" value="Polyprenyl_synt_CS"/>
</dbReference>
<dbReference type="Proteomes" id="UP000799118">
    <property type="component" value="Unassembled WGS sequence"/>
</dbReference>
<dbReference type="AlphaFoldDB" id="A0A6A4GPT5"/>
<dbReference type="InterPro" id="IPR008949">
    <property type="entry name" value="Isoprenoid_synthase_dom_sf"/>
</dbReference>
<evidence type="ECO:0000313" key="12">
    <source>
        <dbReference type="EMBL" id="KAE9387799.1"/>
    </source>
</evidence>
<keyword evidence="3" id="KW-0479">Metal-binding</keyword>
<accession>A0A6A4GPT5</accession>
<evidence type="ECO:0000256" key="10">
    <source>
        <dbReference type="ARBA" id="ARBA00033096"/>
    </source>
</evidence>
<sequence length="320" mass="36202">MLDYLNILSSPSVVSEADEEILLKPFRHVETNPGKRTRTLLLQGFNEWFTSPQAKLDIIIQITEMLHNASLLLDDIQDNSDLRRGKPTAHKVYGVAWTINAANHVIELAHRLVESLGCDIATPTLHGILNAELINLYAGQGIEIFWRDTLKCPTEMEYIDMANKKTSGLFRLAIRLLIACSCECSAPPSSYITLVNLLGVYFQIRDDLLNLINEEYADAKGFAEDLEEGKFSFPIIHGINADMFDTRILDTLCQRPKTPGPKYEIIKYLKYTTKSLKYTVDSLEHLESLIRKEMVTLGPNHILEDIIGKLHVGKDLVYNL</sequence>
<comment type="similarity">
    <text evidence="2 11">Belongs to the FPP/GGPP synthase family.</text>
</comment>
<dbReference type="EMBL" id="ML769780">
    <property type="protein sequence ID" value="KAE9387799.1"/>
    <property type="molecule type" value="Genomic_DNA"/>
</dbReference>